<dbReference type="OrthoDB" id="4045at2"/>
<dbReference type="RefSeq" id="WP_121899164.1">
    <property type="nucleotide sequence ID" value="NZ_RCNT01000009.1"/>
</dbReference>
<organism evidence="9 10">
    <name type="scientific">Rhodophyticola porphyridii</name>
    <dbReference type="NCBI Taxonomy" id="1852017"/>
    <lineage>
        <taxon>Bacteria</taxon>
        <taxon>Pseudomonadati</taxon>
        <taxon>Pseudomonadota</taxon>
        <taxon>Alphaproteobacteria</taxon>
        <taxon>Rhodobacterales</taxon>
        <taxon>Roseobacteraceae</taxon>
        <taxon>Rhodophyticola</taxon>
    </lineage>
</organism>
<keyword evidence="6" id="KW-0653">Protein transport</keyword>
<comment type="subcellular location">
    <subcellularLocation>
        <location evidence="1">Cell membrane</location>
        <topology evidence="1">Multi-pass membrane protein</topology>
    </subcellularLocation>
    <subcellularLocation>
        <location evidence="6">Membrane</location>
        <topology evidence="6">Multi-pass membrane protein</topology>
    </subcellularLocation>
</comment>
<dbReference type="AlphaFoldDB" id="A0A3L9Y453"/>
<evidence type="ECO:0000313" key="10">
    <source>
        <dbReference type="Proteomes" id="UP000281343"/>
    </source>
</evidence>
<keyword evidence="3 7" id="KW-0812">Transmembrane</keyword>
<evidence type="ECO:0000256" key="1">
    <source>
        <dbReference type="ARBA" id="ARBA00004651"/>
    </source>
</evidence>
<gene>
    <name evidence="9" type="ORF">D9R08_16505</name>
</gene>
<comment type="similarity">
    <text evidence="6">Belongs to the exbB/tolQ family.</text>
</comment>
<keyword evidence="2" id="KW-1003">Cell membrane</keyword>
<proteinExistence type="inferred from homology"/>
<accession>A0A3L9Y453</accession>
<dbReference type="Proteomes" id="UP000281343">
    <property type="component" value="Unassembled WGS sequence"/>
</dbReference>
<dbReference type="Pfam" id="PF01618">
    <property type="entry name" value="MotA_ExbB"/>
    <property type="match status" value="1"/>
</dbReference>
<evidence type="ECO:0000256" key="5">
    <source>
        <dbReference type="ARBA" id="ARBA00023136"/>
    </source>
</evidence>
<evidence type="ECO:0000256" key="6">
    <source>
        <dbReference type="RuleBase" id="RU004057"/>
    </source>
</evidence>
<feature type="transmembrane region" description="Helical" evidence="7">
    <location>
        <begin position="156"/>
        <end position="182"/>
    </location>
</feature>
<dbReference type="GO" id="GO:0005886">
    <property type="term" value="C:plasma membrane"/>
    <property type="evidence" value="ECO:0007669"/>
    <property type="project" value="UniProtKB-SubCell"/>
</dbReference>
<feature type="transmembrane region" description="Helical" evidence="7">
    <location>
        <begin position="115"/>
        <end position="136"/>
    </location>
</feature>
<keyword evidence="10" id="KW-1185">Reference proteome</keyword>
<dbReference type="PANTHER" id="PTHR30625:SF17">
    <property type="entry name" value="TOLQ-RELATED"/>
    <property type="match status" value="1"/>
</dbReference>
<dbReference type="PANTHER" id="PTHR30625">
    <property type="entry name" value="PROTEIN TOLQ"/>
    <property type="match status" value="1"/>
</dbReference>
<reference evidence="9 10" key="1">
    <citation type="submission" date="2018-10" db="EMBL/GenBank/DDBJ databases">
        <authorList>
            <person name="Jung H.S."/>
            <person name="Jeon C.O."/>
        </authorList>
    </citation>
    <scope>NUCLEOTIDE SEQUENCE [LARGE SCALE GENOMIC DNA]</scope>
    <source>
        <strain evidence="9 10">MA-7-27</strain>
    </source>
</reference>
<protein>
    <submittedName>
        <fullName evidence="9">MotA/TolQ/ExbB proton channel family protein</fullName>
    </submittedName>
</protein>
<comment type="caution">
    <text evidence="9">The sequence shown here is derived from an EMBL/GenBank/DDBJ whole genome shotgun (WGS) entry which is preliminary data.</text>
</comment>
<name>A0A3L9Y453_9RHOB</name>
<keyword evidence="4 7" id="KW-1133">Transmembrane helix</keyword>
<keyword evidence="6" id="KW-0813">Transport</keyword>
<dbReference type="GO" id="GO:0017038">
    <property type="term" value="P:protein import"/>
    <property type="evidence" value="ECO:0007669"/>
    <property type="project" value="TreeGrafter"/>
</dbReference>
<keyword evidence="5 7" id="KW-0472">Membrane</keyword>
<feature type="domain" description="MotA/TolQ/ExbB proton channel" evidence="8">
    <location>
        <begin position="93"/>
        <end position="189"/>
    </location>
</feature>
<evidence type="ECO:0000256" key="2">
    <source>
        <dbReference type="ARBA" id="ARBA00022475"/>
    </source>
</evidence>
<sequence length="227" mass="24301">MTGLQFTTDRLTDLLDLGGPVIALLLALSVLVLAVIFYKLWQFMTLGVGRHRAIDRAMAAWDAGQREQAAMLLSESRNHLAPVLAEALAGDPELKPRLAAMAEARLARVESGFRLLDSIAQVAPLLGLFGTVLGMIDAFRALQAAGDAVDPSVLAGGIWVALLTTAAGLALAMPTALALTWLESRAARDRARADLALEALFRPLSSRRNRQPAVQGHHGRLEFADAH</sequence>
<dbReference type="InterPro" id="IPR002898">
    <property type="entry name" value="MotA_ExbB_proton_chnl"/>
</dbReference>
<evidence type="ECO:0000259" key="8">
    <source>
        <dbReference type="Pfam" id="PF01618"/>
    </source>
</evidence>
<evidence type="ECO:0000313" key="9">
    <source>
        <dbReference type="EMBL" id="RMA41083.1"/>
    </source>
</evidence>
<feature type="transmembrane region" description="Helical" evidence="7">
    <location>
        <begin position="20"/>
        <end position="41"/>
    </location>
</feature>
<dbReference type="EMBL" id="RCNT01000009">
    <property type="protein sequence ID" value="RMA41083.1"/>
    <property type="molecule type" value="Genomic_DNA"/>
</dbReference>
<evidence type="ECO:0000256" key="3">
    <source>
        <dbReference type="ARBA" id="ARBA00022692"/>
    </source>
</evidence>
<evidence type="ECO:0000256" key="4">
    <source>
        <dbReference type="ARBA" id="ARBA00022989"/>
    </source>
</evidence>
<evidence type="ECO:0000256" key="7">
    <source>
        <dbReference type="SAM" id="Phobius"/>
    </source>
</evidence>
<dbReference type="InterPro" id="IPR050790">
    <property type="entry name" value="ExbB/TolQ_transport"/>
</dbReference>